<evidence type="ECO:0000313" key="1">
    <source>
        <dbReference type="EMBL" id="KKL64979.1"/>
    </source>
</evidence>
<accession>A0A0F9DTC3</accession>
<dbReference type="AlphaFoldDB" id="A0A0F9DTC3"/>
<sequence length="38" mass="4415">MKEADRPKIKEILGLKDFGKDFLLKGWVRTKRGNKNIA</sequence>
<gene>
    <name evidence="1" type="ORF">LCGC14_2159550</name>
</gene>
<comment type="caution">
    <text evidence="1">The sequence shown here is derived from an EMBL/GenBank/DDBJ whole genome shotgun (WGS) entry which is preliminary data.</text>
</comment>
<name>A0A0F9DTC3_9ZZZZ</name>
<proteinExistence type="predicted"/>
<dbReference type="EMBL" id="LAZR01027677">
    <property type="protein sequence ID" value="KKL64979.1"/>
    <property type="molecule type" value="Genomic_DNA"/>
</dbReference>
<reference evidence="1" key="1">
    <citation type="journal article" date="2015" name="Nature">
        <title>Complex archaea that bridge the gap between prokaryotes and eukaryotes.</title>
        <authorList>
            <person name="Spang A."/>
            <person name="Saw J.H."/>
            <person name="Jorgensen S.L."/>
            <person name="Zaremba-Niedzwiedzka K."/>
            <person name="Martijn J."/>
            <person name="Lind A.E."/>
            <person name="van Eijk R."/>
            <person name="Schleper C."/>
            <person name="Guy L."/>
            <person name="Ettema T.J."/>
        </authorList>
    </citation>
    <scope>NUCLEOTIDE SEQUENCE</scope>
</reference>
<feature type="non-terminal residue" evidence="1">
    <location>
        <position position="38"/>
    </location>
</feature>
<protein>
    <submittedName>
        <fullName evidence="1">Uncharacterized protein</fullName>
    </submittedName>
</protein>
<organism evidence="1">
    <name type="scientific">marine sediment metagenome</name>
    <dbReference type="NCBI Taxonomy" id="412755"/>
    <lineage>
        <taxon>unclassified sequences</taxon>
        <taxon>metagenomes</taxon>
        <taxon>ecological metagenomes</taxon>
    </lineage>
</organism>